<dbReference type="InterPro" id="IPR041682">
    <property type="entry name" value="AAA_14"/>
</dbReference>
<evidence type="ECO:0000259" key="1">
    <source>
        <dbReference type="Pfam" id="PF13173"/>
    </source>
</evidence>
<dbReference type="EMBL" id="JADJZA010000002">
    <property type="protein sequence ID" value="MBK9296516.1"/>
    <property type="molecule type" value="Genomic_DNA"/>
</dbReference>
<name>A0A936TCI2_9ACTN</name>
<dbReference type="Gene3D" id="3.40.50.300">
    <property type="entry name" value="P-loop containing nucleotide triphosphate hydrolases"/>
    <property type="match status" value="1"/>
</dbReference>
<dbReference type="SUPFAM" id="SSF52540">
    <property type="entry name" value="P-loop containing nucleoside triphosphate hydrolases"/>
    <property type="match status" value="1"/>
</dbReference>
<dbReference type="AlphaFoldDB" id="A0A936TCI2"/>
<dbReference type="Proteomes" id="UP000727993">
    <property type="component" value="Unassembled WGS sequence"/>
</dbReference>
<dbReference type="GO" id="GO:0005524">
    <property type="term" value="F:ATP binding"/>
    <property type="evidence" value="ECO:0007669"/>
    <property type="project" value="UniProtKB-KW"/>
</dbReference>
<reference evidence="3 4" key="1">
    <citation type="submission" date="2020-10" db="EMBL/GenBank/DDBJ databases">
        <title>Connecting structure to function with the recovery of over 1000 high-quality activated sludge metagenome-assembled genomes encoding full-length rRNA genes using long-read sequencing.</title>
        <authorList>
            <person name="Singleton C.M."/>
            <person name="Petriglieri F."/>
            <person name="Kristensen J.M."/>
            <person name="Kirkegaard R.H."/>
            <person name="Michaelsen T.Y."/>
            <person name="Andersen M.H."/>
            <person name="Karst S.M."/>
            <person name="Dueholm M.S."/>
            <person name="Nielsen P.H."/>
            <person name="Albertsen M."/>
        </authorList>
    </citation>
    <scope>NUCLEOTIDE SEQUENCE [LARGE SCALE GENOMIC DNA]</scope>
    <source>
        <strain evidence="3">Lyne_18-Q3-R50-59_MAXAC.006</strain>
    </source>
</reference>
<proteinExistence type="predicted"/>
<keyword evidence="3" id="KW-0547">Nucleotide-binding</keyword>
<dbReference type="Pfam" id="PF13173">
    <property type="entry name" value="AAA_14"/>
    <property type="match status" value="1"/>
</dbReference>
<feature type="domain" description="DUF4143" evidence="2">
    <location>
        <begin position="174"/>
        <end position="329"/>
    </location>
</feature>
<dbReference type="Pfam" id="PF13635">
    <property type="entry name" value="DUF4143"/>
    <property type="match status" value="1"/>
</dbReference>
<evidence type="ECO:0000313" key="3">
    <source>
        <dbReference type="EMBL" id="MBK9296516.1"/>
    </source>
</evidence>
<evidence type="ECO:0000259" key="2">
    <source>
        <dbReference type="Pfam" id="PF13635"/>
    </source>
</evidence>
<dbReference type="PANTHER" id="PTHR43566:SF2">
    <property type="entry name" value="DUF4143 DOMAIN-CONTAINING PROTEIN"/>
    <property type="match status" value="1"/>
</dbReference>
<sequence>MILRDRARERLSAALGRSPVVVLTGPRQAGKTTLARQVVTSPASNFFDLEDPRDDARLGDPTLTLPALEGTIVIDEAQRREDLFPILRVLVDADRRNGRFLVLGSASPDLVGLTSESLAGRVSLLELPGLHVTDVGADRLDELWTRGGLPPSFTADDDEASAMWREDYVRTFLERDLANLGVRIPATTMRRFWTMVAHYHGQTWNGAELARSLAVSEPTVRRYLDALTDALVIRQLQPWHANVGKRQVRSPKVYVRDSGLLHRLLGLDDRDAVLSHPKLGASWEGFVIEQLLTRAAMKDAWFWGTHAGAEIDLVFQHGSEWIGVEIKRSDAPRMTASIRNAIDDLNLSRVIVVHAGSTRYPITSRVEAVGAAEILSDGLSA</sequence>
<accession>A0A936TCI2</accession>
<protein>
    <submittedName>
        <fullName evidence="3">ATP-binding protein</fullName>
    </submittedName>
</protein>
<evidence type="ECO:0000313" key="4">
    <source>
        <dbReference type="Proteomes" id="UP000727993"/>
    </source>
</evidence>
<keyword evidence="3" id="KW-0067">ATP-binding</keyword>
<dbReference type="PANTHER" id="PTHR43566">
    <property type="entry name" value="CONSERVED PROTEIN"/>
    <property type="match status" value="1"/>
</dbReference>
<comment type="caution">
    <text evidence="3">The sequence shown here is derived from an EMBL/GenBank/DDBJ whole genome shotgun (WGS) entry which is preliminary data.</text>
</comment>
<organism evidence="3 4">
    <name type="scientific">Candidatus Neomicrothrix subdominans</name>
    <dbReference type="NCBI Taxonomy" id="2954438"/>
    <lineage>
        <taxon>Bacteria</taxon>
        <taxon>Bacillati</taxon>
        <taxon>Actinomycetota</taxon>
        <taxon>Acidimicrobiia</taxon>
        <taxon>Acidimicrobiales</taxon>
        <taxon>Microthrixaceae</taxon>
        <taxon>Candidatus Neomicrothrix</taxon>
    </lineage>
</organism>
<dbReference type="InterPro" id="IPR025420">
    <property type="entry name" value="DUF4143"/>
</dbReference>
<feature type="domain" description="AAA" evidence="1">
    <location>
        <begin position="18"/>
        <end position="132"/>
    </location>
</feature>
<gene>
    <name evidence="3" type="ORF">IPN02_06605</name>
</gene>
<dbReference type="InterPro" id="IPR027417">
    <property type="entry name" value="P-loop_NTPase"/>
</dbReference>